<sequence length="128" mass="14371">MGIVDNIEFIKFSNHSGTKYEKIQAIIKRQPTQNTTKLKAISSSKNQKKTSSFAAIFTESFQPTYIPISAFLCTQVSRLLNQITINSKKIYPQAQNLALCKKKEKDSITLKITKVVDHTNLSYPCGIA</sequence>
<proteinExistence type="predicted"/>
<organism evidence="1 2">
    <name type="scientific">Forsythia ovata</name>
    <dbReference type="NCBI Taxonomy" id="205694"/>
    <lineage>
        <taxon>Eukaryota</taxon>
        <taxon>Viridiplantae</taxon>
        <taxon>Streptophyta</taxon>
        <taxon>Embryophyta</taxon>
        <taxon>Tracheophyta</taxon>
        <taxon>Spermatophyta</taxon>
        <taxon>Magnoliopsida</taxon>
        <taxon>eudicotyledons</taxon>
        <taxon>Gunneridae</taxon>
        <taxon>Pentapetalae</taxon>
        <taxon>asterids</taxon>
        <taxon>lamiids</taxon>
        <taxon>Lamiales</taxon>
        <taxon>Oleaceae</taxon>
        <taxon>Forsythieae</taxon>
        <taxon>Forsythia</taxon>
    </lineage>
</organism>
<dbReference type="AlphaFoldDB" id="A0ABD1WKR8"/>
<dbReference type="Proteomes" id="UP001604277">
    <property type="component" value="Unassembled WGS sequence"/>
</dbReference>
<name>A0ABD1WKR8_9LAMI</name>
<keyword evidence="2" id="KW-1185">Reference proteome</keyword>
<evidence type="ECO:0000313" key="2">
    <source>
        <dbReference type="Proteomes" id="UP001604277"/>
    </source>
</evidence>
<evidence type="ECO:0000313" key="1">
    <source>
        <dbReference type="EMBL" id="KAL2550142.1"/>
    </source>
</evidence>
<accession>A0ABD1WKR8</accession>
<dbReference type="EMBL" id="JBFOLJ010000003">
    <property type="protein sequence ID" value="KAL2550142.1"/>
    <property type="molecule type" value="Genomic_DNA"/>
</dbReference>
<protein>
    <submittedName>
        <fullName evidence="1">Uncharacterized protein</fullName>
    </submittedName>
</protein>
<comment type="caution">
    <text evidence="1">The sequence shown here is derived from an EMBL/GenBank/DDBJ whole genome shotgun (WGS) entry which is preliminary data.</text>
</comment>
<reference evidence="2" key="1">
    <citation type="submission" date="2024-07" db="EMBL/GenBank/DDBJ databases">
        <title>Two chromosome-level genome assemblies of Korean endemic species Abeliophyllum distichum and Forsythia ovata (Oleaceae).</title>
        <authorList>
            <person name="Jang H."/>
        </authorList>
    </citation>
    <scope>NUCLEOTIDE SEQUENCE [LARGE SCALE GENOMIC DNA]</scope>
</reference>
<gene>
    <name evidence="1" type="ORF">Fot_11672</name>
</gene>